<dbReference type="Proteomes" id="UP001392318">
    <property type="component" value="Unassembled WGS sequence"/>
</dbReference>
<accession>A0ACC6RM17</accession>
<protein>
    <submittedName>
        <fullName evidence="1">Uncharacterized protein</fullName>
    </submittedName>
</protein>
<proteinExistence type="predicted"/>
<gene>
    <name evidence="1" type="ORF">VSR83_22010</name>
</gene>
<comment type="caution">
    <text evidence="1">The sequence shown here is derived from an EMBL/GenBank/DDBJ whole genome shotgun (WGS) entry which is preliminary data.</text>
</comment>
<organism evidence="1 2">
    <name type="scientific">Paraburkholderia unamae</name>
    <dbReference type="NCBI Taxonomy" id="219649"/>
    <lineage>
        <taxon>Bacteria</taxon>
        <taxon>Pseudomonadati</taxon>
        <taxon>Pseudomonadota</taxon>
        <taxon>Betaproteobacteria</taxon>
        <taxon>Burkholderiales</taxon>
        <taxon>Burkholderiaceae</taxon>
        <taxon>Paraburkholderia</taxon>
    </lineage>
</organism>
<evidence type="ECO:0000313" key="2">
    <source>
        <dbReference type="Proteomes" id="UP001392318"/>
    </source>
</evidence>
<evidence type="ECO:0000313" key="1">
    <source>
        <dbReference type="EMBL" id="MEM5402745.1"/>
    </source>
</evidence>
<sequence>MLDTILVFRLNDVCVPAAGCQQSVVAGRGVKRCHRHIGHDHVDLLRKRFIKPLPGVCKAISLCVLRSRRRSLSRRLRRETEHGDGFVPFYAGRNCHFDESFDRFACFHP</sequence>
<name>A0ACC6RM17_9BURK</name>
<dbReference type="EMBL" id="JAYMRU010000016">
    <property type="protein sequence ID" value="MEM5402745.1"/>
    <property type="molecule type" value="Genomic_DNA"/>
</dbReference>
<keyword evidence="2" id="KW-1185">Reference proteome</keyword>
<reference evidence="1" key="1">
    <citation type="submission" date="2024-01" db="EMBL/GenBank/DDBJ databases">
        <title>The diversity of rhizobia nodulating Mimosa spp. in eleven states of Brazil covering several biomes is determined by host plant, location, and edaphic factors.</title>
        <authorList>
            <person name="Rouws L."/>
            <person name="Barauna A."/>
            <person name="Beukes C."/>
            <person name="De Faria S.M."/>
            <person name="Gross E."/>
            <person name="Dos Reis Junior F.B."/>
            <person name="Simon M."/>
            <person name="Maluk M."/>
            <person name="Odee D.W."/>
            <person name="Kenicer G."/>
            <person name="Young J.P.W."/>
            <person name="Reis V.M."/>
            <person name="Zilli J."/>
            <person name="James E.K."/>
        </authorList>
    </citation>
    <scope>NUCLEOTIDE SEQUENCE</scope>
    <source>
        <strain evidence="1">JPY452</strain>
    </source>
</reference>